<feature type="region of interest" description="Disordered" evidence="1">
    <location>
        <begin position="16"/>
        <end position="40"/>
    </location>
</feature>
<name>A0A1X7RGD0_ZYMT9</name>
<dbReference type="Proteomes" id="UP000215127">
    <property type="component" value="Chromosome 1"/>
</dbReference>
<evidence type="ECO:0008006" key="4">
    <source>
        <dbReference type="Google" id="ProtNLM"/>
    </source>
</evidence>
<gene>
    <name evidence="2" type="ORF">ZT3D7_G1609</name>
</gene>
<reference evidence="2 3" key="1">
    <citation type="submission" date="2016-06" db="EMBL/GenBank/DDBJ databases">
        <authorList>
            <person name="Kjaerup R.B."/>
            <person name="Dalgaard T.S."/>
            <person name="Juul-Madsen H.R."/>
        </authorList>
    </citation>
    <scope>NUCLEOTIDE SEQUENCE [LARGE SCALE GENOMIC DNA]</scope>
</reference>
<feature type="compositionally biased region" description="Basic and acidic residues" evidence="1">
    <location>
        <begin position="144"/>
        <end position="193"/>
    </location>
</feature>
<organism evidence="2 3">
    <name type="scientific">Zymoseptoria tritici (strain ST99CH_3D7)</name>
    <dbReference type="NCBI Taxonomy" id="1276538"/>
    <lineage>
        <taxon>Eukaryota</taxon>
        <taxon>Fungi</taxon>
        <taxon>Dikarya</taxon>
        <taxon>Ascomycota</taxon>
        <taxon>Pezizomycotina</taxon>
        <taxon>Dothideomycetes</taxon>
        <taxon>Dothideomycetidae</taxon>
        <taxon>Mycosphaerellales</taxon>
        <taxon>Mycosphaerellaceae</taxon>
        <taxon>Zymoseptoria</taxon>
    </lineage>
</organism>
<feature type="region of interest" description="Disordered" evidence="1">
    <location>
        <begin position="144"/>
        <end position="300"/>
    </location>
</feature>
<evidence type="ECO:0000313" key="3">
    <source>
        <dbReference type="Proteomes" id="UP000215127"/>
    </source>
</evidence>
<accession>A0A1X7RGD0</accession>
<evidence type="ECO:0000313" key="2">
    <source>
        <dbReference type="EMBL" id="SMQ46463.1"/>
    </source>
</evidence>
<feature type="compositionally biased region" description="Low complexity" evidence="1">
    <location>
        <begin position="288"/>
        <end position="298"/>
    </location>
</feature>
<proteinExistence type="predicted"/>
<evidence type="ECO:0000256" key="1">
    <source>
        <dbReference type="SAM" id="MobiDB-lite"/>
    </source>
</evidence>
<keyword evidence="3" id="KW-1185">Reference proteome</keyword>
<protein>
    <recommendedName>
        <fullName evidence="4">Myb-like domain-containing protein</fullName>
    </recommendedName>
</protein>
<dbReference type="EMBL" id="LT853692">
    <property type="protein sequence ID" value="SMQ46463.1"/>
    <property type="molecule type" value="Genomic_DNA"/>
</dbReference>
<dbReference type="STRING" id="1276538.A0A1X7RGD0"/>
<sequence>MVPFWLRPFVELVEDGTDRKQSSGTIRNPSPRSSGSLAGVTRIGKDGRLAIVKHRSRSTGLNSVREDGAFTFNDIKKALNGEGKENGKKNEAEGKDANKEGIEGRIFTSAEDAKIIANKEVLKKSWQETANELGGTTKAEVMARYKEINKGSDGNDKKPDAKGDSDKKDSKKDGGKNNDEKKDDGQKNDHEGSKPFTSDEDTKIRKLMGEGLSAQKIAHEFEDRTKKDIGKRMGELKKQDAEDGGKKDGDGQKSADKPKDGVKPNNAKSDDKKKDKQSKKKDDKPKAAAKAPSNAPSAHSEVKFTMNEWVTLQEDDEFTFRELQYLSALIGTHPDWSWLQIASRFADKMDRRVHPEDIREKFLQMAMAA</sequence>
<feature type="compositionally biased region" description="Polar residues" evidence="1">
    <location>
        <begin position="22"/>
        <end position="36"/>
    </location>
</feature>
<dbReference type="AlphaFoldDB" id="A0A1X7RGD0"/>
<feature type="compositionally biased region" description="Basic and acidic residues" evidence="1">
    <location>
        <begin position="217"/>
        <end position="286"/>
    </location>
</feature>